<evidence type="ECO:0000313" key="2">
    <source>
        <dbReference type="EMBL" id="PGH35781.1"/>
    </source>
</evidence>
<dbReference type="AlphaFoldDB" id="A0A2B7ZQX4"/>
<dbReference type="VEuPathDB" id="FungiDB:EMCG_01358"/>
<dbReference type="STRING" id="73230.A0A2B7ZQX4"/>
<keyword evidence="3" id="KW-1185">Reference proteome</keyword>
<reference evidence="2 3" key="1">
    <citation type="submission" date="2017-10" db="EMBL/GenBank/DDBJ databases">
        <title>Comparative genomics in systemic dimorphic fungi from Ajellomycetaceae.</title>
        <authorList>
            <person name="Munoz J.F."/>
            <person name="Mcewen J.G."/>
            <person name="Clay O.K."/>
            <person name="Cuomo C.A."/>
        </authorList>
    </citation>
    <scope>NUCLEOTIDE SEQUENCE [LARGE SCALE GENOMIC DNA]</scope>
    <source>
        <strain evidence="2 3">UAMH4076</strain>
    </source>
</reference>
<dbReference type="InterPro" id="IPR003615">
    <property type="entry name" value="HNH_nuc"/>
</dbReference>
<dbReference type="Pfam" id="PF13391">
    <property type="entry name" value="HNH_2"/>
    <property type="match status" value="1"/>
</dbReference>
<evidence type="ECO:0000313" key="3">
    <source>
        <dbReference type="Proteomes" id="UP000226031"/>
    </source>
</evidence>
<evidence type="ECO:0000259" key="1">
    <source>
        <dbReference type="Pfam" id="PF13391"/>
    </source>
</evidence>
<name>A0A2B7ZQX4_9EURO</name>
<accession>A0A2B7ZQX4</accession>
<dbReference type="EMBL" id="PDND01000016">
    <property type="protein sequence ID" value="PGH35781.1"/>
    <property type="molecule type" value="Genomic_DNA"/>
</dbReference>
<protein>
    <recommendedName>
        <fullName evidence="1">HNH nuclease domain-containing protein</fullName>
    </recommendedName>
</protein>
<dbReference type="VEuPathDB" id="FungiDB:EMCG_05679"/>
<proteinExistence type="predicted"/>
<feature type="domain" description="HNH nuclease" evidence="1">
    <location>
        <begin position="40"/>
        <end position="88"/>
    </location>
</feature>
<comment type="caution">
    <text evidence="2">The sequence shown here is derived from an EMBL/GenBank/DDBJ whole genome shotgun (WGS) entry which is preliminary data.</text>
</comment>
<gene>
    <name evidence="2" type="ORF">GX50_01364</name>
</gene>
<dbReference type="Proteomes" id="UP000226031">
    <property type="component" value="Unassembled WGS sequence"/>
</dbReference>
<organism evidence="2 3">
    <name type="scientific">[Emmonsia] crescens</name>
    <dbReference type="NCBI Taxonomy" id="73230"/>
    <lineage>
        <taxon>Eukaryota</taxon>
        <taxon>Fungi</taxon>
        <taxon>Dikarya</taxon>
        <taxon>Ascomycota</taxon>
        <taxon>Pezizomycotina</taxon>
        <taxon>Eurotiomycetes</taxon>
        <taxon>Eurotiomycetidae</taxon>
        <taxon>Onygenales</taxon>
        <taxon>Ajellomycetaceae</taxon>
        <taxon>Emergomyces</taxon>
    </lineage>
</organism>
<sequence>MASISPASGSSMTSSGGFPDRVKMEIRNMVDGKCWNCLTPIIEVCHVFAREDWYLESLLRSRGLLDYDLTSTENAIGLCPNCHVNFDHSSDPGFVFVPSDLDYFIRFEEDDYEKREREAANGLQSHRVCPSAAMYREYQESRGDLPIGSLGGLYRRIFLIDYIPSLPQSSRDEVKSWHGNPMASIRRGILATGTMRIDKFPKETVGQLRKLQELYARPDPIVHAEFIVGHCKVDNVESHPTYADPNPVQPGISSSSAIAHGLSTGSMRSVLLFGPEQSAQDVIKRYDGLLRGERKF</sequence>